<dbReference type="EMBL" id="DYWX01000042">
    <property type="protein sequence ID" value="HJF27329.1"/>
    <property type="molecule type" value="Genomic_DNA"/>
</dbReference>
<dbReference type="InterPro" id="IPR036390">
    <property type="entry name" value="WH_DNA-bd_sf"/>
</dbReference>
<sequence>MKGNPSTHERLAERLARILTKLNLGHQLNVQELAHEFQVSTRTIERDFDRLNSYLPLIQDTQSKRYYLEPSYLGRFKLQDIQNFAQLSGISELYPSLDISFLKELFDNRASLVFSAKGYHFEDVSQYAEHFKLITAHIQKCVQVAFIYKSKVRVVKPYRLIHHHGNWYVAAVRKQKLRVYRLSRIERIITSHQLAQFELEPDVLQQLDNEDSIWFGCDKQEVTLSVHPDVALYFKQRKLFPEQVILTESAAGELLISCQIRHQKQLHPLVRYWIPYLKIIEPVHLQQELDAGLQGYLTSSQCK</sequence>
<dbReference type="Gene3D" id="1.10.10.10">
    <property type="entry name" value="Winged helix-like DNA-binding domain superfamily/Winged helix DNA-binding domain"/>
    <property type="match status" value="1"/>
</dbReference>
<dbReference type="InterPro" id="IPR013196">
    <property type="entry name" value="HTH_11"/>
</dbReference>
<dbReference type="AlphaFoldDB" id="A0A9D2URG4"/>
<dbReference type="Pfam" id="PF08279">
    <property type="entry name" value="HTH_11"/>
    <property type="match status" value="1"/>
</dbReference>
<comment type="caution">
    <text evidence="4">The sequence shown here is derived from an EMBL/GenBank/DDBJ whole genome shotgun (WGS) entry which is preliminary data.</text>
</comment>
<protein>
    <submittedName>
        <fullName evidence="4">WYL domain-containing protein</fullName>
    </submittedName>
</protein>
<dbReference type="PROSITE" id="PS52050">
    <property type="entry name" value="WYL"/>
    <property type="match status" value="1"/>
</dbReference>
<dbReference type="SUPFAM" id="SSF46785">
    <property type="entry name" value="Winged helix' DNA-binding domain"/>
    <property type="match status" value="1"/>
</dbReference>
<evidence type="ECO:0000313" key="5">
    <source>
        <dbReference type="Proteomes" id="UP000787156"/>
    </source>
</evidence>
<dbReference type="PROSITE" id="PS51000">
    <property type="entry name" value="HTH_DEOR_2"/>
    <property type="match status" value="1"/>
</dbReference>
<evidence type="ECO:0000259" key="3">
    <source>
        <dbReference type="PROSITE" id="PS51000"/>
    </source>
</evidence>
<dbReference type="InterPro" id="IPR057727">
    <property type="entry name" value="WCX_dom"/>
</dbReference>
<organism evidence="4 5">
    <name type="scientific">Acinetobacter lwoffii</name>
    <dbReference type="NCBI Taxonomy" id="28090"/>
    <lineage>
        <taxon>Bacteria</taxon>
        <taxon>Pseudomonadati</taxon>
        <taxon>Pseudomonadota</taxon>
        <taxon>Gammaproteobacteria</taxon>
        <taxon>Moraxellales</taxon>
        <taxon>Moraxellaceae</taxon>
        <taxon>Acinetobacter</taxon>
    </lineage>
</organism>
<dbReference type="InterPro" id="IPR001034">
    <property type="entry name" value="DeoR_HTH"/>
</dbReference>
<evidence type="ECO:0000313" key="4">
    <source>
        <dbReference type="EMBL" id="HJF27329.1"/>
    </source>
</evidence>
<dbReference type="InterPro" id="IPR036388">
    <property type="entry name" value="WH-like_DNA-bd_sf"/>
</dbReference>
<reference evidence="4" key="2">
    <citation type="submission" date="2021-09" db="EMBL/GenBank/DDBJ databases">
        <authorList>
            <person name="Gilroy R."/>
        </authorList>
    </citation>
    <scope>NUCLEOTIDE SEQUENCE</scope>
    <source>
        <strain evidence="4">CHK135-1449</strain>
    </source>
</reference>
<accession>A0A9D2URG4</accession>
<evidence type="ECO:0000256" key="2">
    <source>
        <dbReference type="ARBA" id="ARBA00023163"/>
    </source>
</evidence>
<dbReference type="GO" id="GO:0003700">
    <property type="term" value="F:DNA-binding transcription factor activity"/>
    <property type="evidence" value="ECO:0007669"/>
    <property type="project" value="InterPro"/>
</dbReference>
<keyword evidence="2" id="KW-0804">Transcription</keyword>
<dbReference type="Proteomes" id="UP000787156">
    <property type="component" value="Unassembled WGS sequence"/>
</dbReference>
<dbReference type="PANTHER" id="PTHR34580">
    <property type="match status" value="1"/>
</dbReference>
<reference evidence="4" key="1">
    <citation type="journal article" date="2021" name="PeerJ">
        <title>Extensive microbial diversity within the chicken gut microbiome revealed by metagenomics and culture.</title>
        <authorList>
            <person name="Gilroy R."/>
            <person name="Ravi A."/>
            <person name="Getino M."/>
            <person name="Pursley I."/>
            <person name="Horton D.L."/>
            <person name="Alikhan N.F."/>
            <person name="Baker D."/>
            <person name="Gharbi K."/>
            <person name="Hall N."/>
            <person name="Watson M."/>
            <person name="Adriaenssens E.M."/>
            <person name="Foster-Nyarko E."/>
            <person name="Jarju S."/>
            <person name="Secka A."/>
            <person name="Antonio M."/>
            <person name="Oren A."/>
            <person name="Chaudhuri R.R."/>
            <person name="La Ragione R."/>
            <person name="Hildebrand F."/>
            <person name="Pallen M.J."/>
        </authorList>
    </citation>
    <scope>NUCLEOTIDE SEQUENCE</scope>
    <source>
        <strain evidence="4">CHK135-1449</strain>
    </source>
</reference>
<proteinExistence type="predicted"/>
<evidence type="ECO:0000256" key="1">
    <source>
        <dbReference type="ARBA" id="ARBA00023015"/>
    </source>
</evidence>
<dbReference type="InterPro" id="IPR026881">
    <property type="entry name" value="WYL_dom"/>
</dbReference>
<name>A0A9D2URG4_ACILW</name>
<gene>
    <name evidence="4" type="ORF">K8V79_03630</name>
</gene>
<dbReference type="Pfam" id="PF13280">
    <property type="entry name" value="WYL"/>
    <property type="match status" value="1"/>
</dbReference>
<dbReference type="InterPro" id="IPR051534">
    <property type="entry name" value="CBASS_pafABC_assoc_protein"/>
</dbReference>
<dbReference type="PANTHER" id="PTHR34580:SF1">
    <property type="entry name" value="PROTEIN PAFC"/>
    <property type="match status" value="1"/>
</dbReference>
<feature type="domain" description="HTH deoR-type" evidence="3">
    <location>
        <begin position="11"/>
        <end position="67"/>
    </location>
</feature>
<keyword evidence="1" id="KW-0805">Transcription regulation</keyword>
<dbReference type="Pfam" id="PF25583">
    <property type="entry name" value="WCX"/>
    <property type="match status" value="1"/>
</dbReference>